<name>A0A4R3ZTU8_9ACTN</name>
<evidence type="ECO:0000256" key="2">
    <source>
        <dbReference type="ARBA" id="ARBA00022448"/>
    </source>
</evidence>
<dbReference type="PANTHER" id="PTHR42953">
    <property type="entry name" value="HIGH-AFFINITY ZINC UPTAKE SYSTEM PROTEIN ZNUA-RELATED"/>
    <property type="match status" value="1"/>
</dbReference>
<dbReference type="PRINTS" id="PR00691">
    <property type="entry name" value="ADHESINB"/>
</dbReference>
<dbReference type="Gene3D" id="3.40.50.1980">
    <property type="entry name" value="Nitrogenase molybdenum iron protein domain"/>
    <property type="match status" value="2"/>
</dbReference>
<dbReference type="Pfam" id="PF01297">
    <property type="entry name" value="ZnuA"/>
    <property type="match status" value="1"/>
</dbReference>
<keyword evidence="4 6" id="KW-0732">Signal</keyword>
<dbReference type="PANTHER" id="PTHR42953:SF1">
    <property type="entry name" value="METAL-BINDING PROTEIN HI_0362-RELATED"/>
    <property type="match status" value="1"/>
</dbReference>
<dbReference type="Proteomes" id="UP000295805">
    <property type="component" value="Unassembled WGS sequence"/>
</dbReference>
<dbReference type="GO" id="GO:0007155">
    <property type="term" value="P:cell adhesion"/>
    <property type="evidence" value="ECO:0007669"/>
    <property type="project" value="InterPro"/>
</dbReference>
<keyword evidence="2 5" id="KW-0813">Transport</keyword>
<dbReference type="GO" id="GO:0030313">
    <property type="term" value="C:cell envelope"/>
    <property type="evidence" value="ECO:0007669"/>
    <property type="project" value="UniProtKB-SubCell"/>
</dbReference>
<evidence type="ECO:0000256" key="3">
    <source>
        <dbReference type="ARBA" id="ARBA00022723"/>
    </source>
</evidence>
<sequence>MPKLRGAVTRSAAPRRAAAAARATALTTALALLSGCAVGATGPADVDDRQRSDASGGRVVVATTFTILADMVGRVGGDRVVVESVTTPGADVHQYEPTVEDLKRVEGADLVVSNGLGMDDWLLRFIDGTDAAHLVTTDGIEPLPIRAGNYTGRPNPHAWMSPVEGARYVRAIAGALADLDPDGATEYRARAEGYVADLQAMAVRAREAVASVPEDRRVLVTCEGAFSYLARDLGLEELYLWPVNSENQGLPRQVTALIDRIREREIPAVFCESTVSDAAMEQVAAETGSRLAGLLYVDSLSGPTGPVPTYLDLLDHDLETITRELTS</sequence>
<comment type="similarity">
    <text evidence="5">Belongs to the bacterial solute-binding protein 9 family.</text>
</comment>
<feature type="signal peptide" evidence="6">
    <location>
        <begin position="1"/>
        <end position="39"/>
    </location>
</feature>
<reference evidence="7 8" key="1">
    <citation type="submission" date="2019-03" db="EMBL/GenBank/DDBJ databases">
        <title>Root nodule microbial communities of legume samples collected from USA, Mexico and Botswana.</title>
        <authorList>
            <person name="Hirsch A."/>
        </authorList>
    </citation>
    <scope>NUCLEOTIDE SEQUENCE [LARGE SCALE GENOMIC DNA]</scope>
    <source>
        <strain evidence="7 8">55</strain>
    </source>
</reference>
<dbReference type="AlphaFoldDB" id="A0A4R3ZTU8"/>
<organism evidence="7 8">
    <name type="scientific">Dietzia cinnamea</name>
    <dbReference type="NCBI Taxonomy" id="321318"/>
    <lineage>
        <taxon>Bacteria</taxon>
        <taxon>Bacillati</taxon>
        <taxon>Actinomycetota</taxon>
        <taxon>Actinomycetes</taxon>
        <taxon>Mycobacteriales</taxon>
        <taxon>Dietziaceae</taxon>
        <taxon>Dietzia</taxon>
    </lineage>
</organism>
<accession>A0A4R3ZTU8</accession>
<evidence type="ECO:0000256" key="1">
    <source>
        <dbReference type="ARBA" id="ARBA00004196"/>
    </source>
</evidence>
<evidence type="ECO:0000313" key="8">
    <source>
        <dbReference type="Proteomes" id="UP000295805"/>
    </source>
</evidence>
<dbReference type="InterPro" id="IPR006128">
    <property type="entry name" value="Lipoprotein_PsaA-like"/>
</dbReference>
<dbReference type="InterPro" id="IPR006129">
    <property type="entry name" value="AdhesinB"/>
</dbReference>
<protein>
    <submittedName>
        <fullName evidence="7">Manganese transport system substrate-binding protein</fullName>
    </submittedName>
</protein>
<feature type="chain" id="PRO_5020474082" evidence="6">
    <location>
        <begin position="40"/>
        <end position="327"/>
    </location>
</feature>
<dbReference type="InterPro" id="IPR006127">
    <property type="entry name" value="ZnuA-like"/>
</dbReference>
<dbReference type="GO" id="GO:0046872">
    <property type="term" value="F:metal ion binding"/>
    <property type="evidence" value="ECO:0007669"/>
    <property type="project" value="UniProtKB-KW"/>
</dbReference>
<evidence type="ECO:0000256" key="5">
    <source>
        <dbReference type="RuleBase" id="RU003512"/>
    </source>
</evidence>
<evidence type="ECO:0000313" key="7">
    <source>
        <dbReference type="EMBL" id="TCW23792.1"/>
    </source>
</evidence>
<proteinExistence type="inferred from homology"/>
<dbReference type="SUPFAM" id="SSF53807">
    <property type="entry name" value="Helical backbone' metal receptor"/>
    <property type="match status" value="1"/>
</dbReference>
<comment type="subcellular location">
    <subcellularLocation>
        <location evidence="1">Cell envelope</location>
    </subcellularLocation>
</comment>
<dbReference type="InterPro" id="IPR050492">
    <property type="entry name" value="Bact_metal-bind_prot9"/>
</dbReference>
<comment type="caution">
    <text evidence="7">The sequence shown here is derived from an EMBL/GenBank/DDBJ whole genome shotgun (WGS) entry which is preliminary data.</text>
</comment>
<dbReference type="EMBL" id="SMCX01000010">
    <property type="protein sequence ID" value="TCW23792.1"/>
    <property type="molecule type" value="Genomic_DNA"/>
</dbReference>
<dbReference type="RefSeq" id="WP_407935071.1">
    <property type="nucleotide sequence ID" value="NZ_CP143053.1"/>
</dbReference>
<dbReference type="CDD" id="cd01137">
    <property type="entry name" value="PsaA"/>
    <property type="match status" value="1"/>
</dbReference>
<evidence type="ECO:0000256" key="4">
    <source>
        <dbReference type="ARBA" id="ARBA00022729"/>
    </source>
</evidence>
<dbReference type="PRINTS" id="PR00690">
    <property type="entry name" value="ADHESNFAMILY"/>
</dbReference>
<keyword evidence="3" id="KW-0479">Metal-binding</keyword>
<evidence type="ECO:0000256" key="6">
    <source>
        <dbReference type="SAM" id="SignalP"/>
    </source>
</evidence>
<dbReference type="GO" id="GO:0030001">
    <property type="term" value="P:metal ion transport"/>
    <property type="evidence" value="ECO:0007669"/>
    <property type="project" value="InterPro"/>
</dbReference>
<dbReference type="GeneID" id="89529861"/>
<gene>
    <name evidence="7" type="ORF">EDD19_11087</name>
</gene>